<evidence type="ECO:0000313" key="2">
    <source>
        <dbReference type="Proteomes" id="UP000887013"/>
    </source>
</evidence>
<protein>
    <submittedName>
        <fullName evidence="1">Uncharacterized protein</fullName>
    </submittedName>
</protein>
<dbReference type="Proteomes" id="UP000887013">
    <property type="component" value="Unassembled WGS sequence"/>
</dbReference>
<dbReference type="OrthoDB" id="6418612at2759"/>
<organism evidence="1 2">
    <name type="scientific">Nephila pilipes</name>
    <name type="common">Giant wood spider</name>
    <name type="synonym">Nephila maculata</name>
    <dbReference type="NCBI Taxonomy" id="299642"/>
    <lineage>
        <taxon>Eukaryota</taxon>
        <taxon>Metazoa</taxon>
        <taxon>Ecdysozoa</taxon>
        <taxon>Arthropoda</taxon>
        <taxon>Chelicerata</taxon>
        <taxon>Arachnida</taxon>
        <taxon>Araneae</taxon>
        <taxon>Araneomorphae</taxon>
        <taxon>Entelegynae</taxon>
        <taxon>Araneoidea</taxon>
        <taxon>Nephilidae</taxon>
        <taxon>Nephila</taxon>
    </lineage>
</organism>
<comment type="caution">
    <text evidence="1">The sequence shown here is derived from an EMBL/GenBank/DDBJ whole genome shotgun (WGS) entry which is preliminary data.</text>
</comment>
<keyword evidence="2" id="KW-1185">Reference proteome</keyword>
<evidence type="ECO:0000313" key="1">
    <source>
        <dbReference type="EMBL" id="GFS41143.1"/>
    </source>
</evidence>
<gene>
    <name evidence="1" type="primary">NCL1_48578</name>
    <name evidence="1" type="ORF">NPIL_381401</name>
</gene>
<sequence>MVNPVFSLESLALTKTAIQIYSDPGFNILQCRKRCSLESPPTDDWENIIKKKISSLNLPLILEKNIYALMKPLSDEIDQWKEQHFPILYYGILEQFIEYVWKDNGTIDRIRTAKIYIQCESNNIYLRFKMACVYWLEEEAKQLWEKMEEISRKRLSGFRVFQKNSRWEYAVKDWITFLKSGAGNWRNHPFSRPLFWYCLDSVVIQGNLLQLLSPQEQLIVFKMIMKKTLIPRQTKIFCLLKMSAEQLEDVIKEEPLQTFLSLCNWPLHRQFQKMTDCIFLLLTEIEFLQFLHEVVYYKVNQDWMDWDYVELLNELWNRSPEHFKQHVESSDILKMALNHDYKKPFRDQYP</sequence>
<reference evidence="1" key="1">
    <citation type="submission" date="2020-08" db="EMBL/GenBank/DDBJ databases">
        <title>Multicomponent nature underlies the extraordinary mechanical properties of spider dragline silk.</title>
        <authorList>
            <person name="Kono N."/>
            <person name="Nakamura H."/>
            <person name="Mori M."/>
            <person name="Yoshida Y."/>
            <person name="Ohtoshi R."/>
            <person name="Malay A.D."/>
            <person name="Moran D.A.P."/>
            <person name="Tomita M."/>
            <person name="Numata K."/>
            <person name="Arakawa K."/>
        </authorList>
    </citation>
    <scope>NUCLEOTIDE SEQUENCE</scope>
</reference>
<dbReference type="EMBL" id="BMAW01089692">
    <property type="protein sequence ID" value="GFS41143.1"/>
    <property type="molecule type" value="Genomic_DNA"/>
</dbReference>
<proteinExistence type="predicted"/>
<name>A0A8X6MCC0_NEPPI</name>
<accession>A0A8X6MCC0</accession>
<dbReference type="AlphaFoldDB" id="A0A8X6MCC0"/>